<dbReference type="UniPathway" id="UPA00084">
    <property type="reaction ID" value="UER00503"/>
</dbReference>
<dbReference type="FunFam" id="1.20.120.1760:FF:000004">
    <property type="entry name" value="CDP-diacylglycerol--glycerol-3-phosphate 3-phosphatidyltransferase"/>
    <property type="match status" value="1"/>
</dbReference>
<dbReference type="InterPro" id="IPR004570">
    <property type="entry name" value="Phosphatidylglycerol_P_synth"/>
</dbReference>
<keyword evidence="8" id="KW-1003">Cell membrane</keyword>
<evidence type="ECO:0000256" key="13">
    <source>
        <dbReference type="ARBA" id="ARBA00023098"/>
    </source>
</evidence>
<evidence type="ECO:0000256" key="18">
    <source>
        <dbReference type="NCBIfam" id="TIGR00560"/>
    </source>
</evidence>
<comment type="pathway">
    <text evidence="4">Lipid metabolism.</text>
</comment>
<evidence type="ECO:0000256" key="1">
    <source>
        <dbReference type="ARBA" id="ARBA00003973"/>
    </source>
</evidence>
<evidence type="ECO:0000313" key="21">
    <source>
        <dbReference type="EMBL" id="KIP22740.1"/>
    </source>
</evidence>
<evidence type="ECO:0000256" key="4">
    <source>
        <dbReference type="ARBA" id="ARBA00005189"/>
    </source>
</evidence>
<protein>
    <recommendedName>
        <fullName evidence="7 18">CDP-diacylglycerol--glycerol-3-phosphate 3-phosphatidyltransferase</fullName>
        <ecNumber evidence="6 18">2.7.8.5</ecNumber>
    </recommendedName>
</protein>
<dbReference type="PANTHER" id="PTHR14269:SF62">
    <property type="entry name" value="CDP-DIACYLGLYCEROL--GLYCEROL-3-PHOSPHATE 3-PHOSPHATIDYLTRANSFERASE 1, CHLOROPLASTIC"/>
    <property type="match status" value="1"/>
</dbReference>
<evidence type="ECO:0000256" key="10">
    <source>
        <dbReference type="ARBA" id="ARBA00022679"/>
    </source>
</evidence>
<gene>
    <name evidence="21" type="ORF">JV16_00420</name>
</gene>
<dbReference type="InterPro" id="IPR000462">
    <property type="entry name" value="CDP-OH_P_trans"/>
</dbReference>
<keyword evidence="11 20" id="KW-0812">Transmembrane</keyword>
<keyword evidence="22" id="KW-1185">Reference proteome</keyword>
<feature type="transmembrane region" description="Helical" evidence="20">
    <location>
        <begin position="20"/>
        <end position="41"/>
    </location>
</feature>
<comment type="catalytic activity">
    <reaction evidence="17">
        <text>a CDP-1,2-diacyl-sn-glycerol + sn-glycerol 3-phosphate = a 1,2-diacyl-sn-glycero-3-phospho-(1'-sn-glycero-3'-phosphate) + CMP + H(+)</text>
        <dbReference type="Rhea" id="RHEA:12593"/>
        <dbReference type="ChEBI" id="CHEBI:15378"/>
        <dbReference type="ChEBI" id="CHEBI:57597"/>
        <dbReference type="ChEBI" id="CHEBI:58332"/>
        <dbReference type="ChEBI" id="CHEBI:60110"/>
        <dbReference type="ChEBI" id="CHEBI:60377"/>
        <dbReference type="EC" id="2.7.8.5"/>
    </reaction>
</comment>
<comment type="pathway">
    <text evidence="3">Phospholipid metabolism; phosphatidylglycerol biosynthesis; phosphatidylglycerol from CDP-diacylglycerol: step 1/2.</text>
</comment>
<dbReference type="GO" id="GO:0008444">
    <property type="term" value="F:CDP-diacylglycerol-glycerol-3-phosphate 3-phosphatidyltransferase activity"/>
    <property type="evidence" value="ECO:0007669"/>
    <property type="project" value="UniProtKB-UniRule"/>
</dbReference>
<dbReference type="PANTHER" id="PTHR14269">
    <property type="entry name" value="CDP-DIACYLGLYCEROL--GLYCEROL-3-PHOSPHATE 3-PHOSPHATIDYLTRANSFERASE-RELATED"/>
    <property type="match status" value="1"/>
</dbReference>
<dbReference type="InterPro" id="IPR048254">
    <property type="entry name" value="CDP_ALCOHOL_P_TRANSF_CS"/>
</dbReference>
<keyword evidence="14 20" id="KW-0472">Membrane</keyword>
<evidence type="ECO:0000313" key="22">
    <source>
        <dbReference type="Proteomes" id="UP000032047"/>
    </source>
</evidence>
<sequence length="202" mass="22257">MLDEVLEVSVVNIPNQITIARMLLIPFFLIFLLAPIDFGVIQIGTEQLPVTHAIAALIFIIASTTDWVDGYYARKYGLVTNLGKFLDPLADKLLVSAALIALVQLGLAPAWIVIVIISREFAVTGLRLVLAGEGEVVAANMLGKIKTWTQIVAIAALLLHNLPFSLLSFPFADISLWVALVFTIWSGWDYFAKNKHAFRHSK</sequence>
<comment type="subcellular location">
    <subcellularLocation>
        <location evidence="2">Cell membrane</location>
        <topology evidence="2">Multi-pass membrane protein</topology>
    </subcellularLocation>
</comment>
<dbReference type="PIRSF" id="PIRSF000847">
    <property type="entry name" value="Phos_ph_gly_syn"/>
    <property type="match status" value="1"/>
</dbReference>
<keyword evidence="9" id="KW-0444">Lipid biosynthesis</keyword>
<evidence type="ECO:0000256" key="8">
    <source>
        <dbReference type="ARBA" id="ARBA00022475"/>
    </source>
</evidence>
<evidence type="ECO:0000256" key="14">
    <source>
        <dbReference type="ARBA" id="ARBA00023136"/>
    </source>
</evidence>
<keyword evidence="12 20" id="KW-1133">Transmembrane helix</keyword>
<evidence type="ECO:0000256" key="16">
    <source>
        <dbReference type="ARBA" id="ARBA00023264"/>
    </source>
</evidence>
<organism evidence="21 22">
    <name type="scientific">Anoxybacillus ayderensis</name>
    <dbReference type="NCBI Taxonomy" id="265546"/>
    <lineage>
        <taxon>Bacteria</taxon>
        <taxon>Bacillati</taxon>
        <taxon>Bacillota</taxon>
        <taxon>Bacilli</taxon>
        <taxon>Bacillales</taxon>
        <taxon>Anoxybacillaceae</taxon>
        <taxon>Anoxybacillus</taxon>
    </lineage>
</organism>
<evidence type="ECO:0000256" key="12">
    <source>
        <dbReference type="ARBA" id="ARBA00022989"/>
    </source>
</evidence>
<evidence type="ECO:0000256" key="5">
    <source>
        <dbReference type="ARBA" id="ARBA00010441"/>
    </source>
</evidence>
<evidence type="ECO:0000256" key="15">
    <source>
        <dbReference type="ARBA" id="ARBA00023209"/>
    </source>
</evidence>
<dbReference type="EC" id="2.7.8.5" evidence="6 18"/>
<dbReference type="PATRIC" id="fig|265546.4.peg.440"/>
<feature type="transmembrane region" description="Helical" evidence="20">
    <location>
        <begin position="93"/>
        <end position="117"/>
    </location>
</feature>
<reference evidence="21 22" key="1">
    <citation type="submission" date="2015-01" db="EMBL/GenBank/DDBJ databases">
        <title>Genome sequence of Anoxybacillus ayderensis strain AB04.</title>
        <authorList>
            <person name="Belduz A.O."/>
            <person name="Canakci S."/>
            <person name="Chan K.-G."/>
            <person name="Kahar U.M."/>
            <person name="Yaakob A.S."/>
            <person name="Chan C.S."/>
            <person name="Goh K.M."/>
        </authorList>
    </citation>
    <scope>NUCLEOTIDE SEQUENCE [LARGE SCALE GENOMIC DNA]</scope>
    <source>
        <strain evidence="21 22">AB04</strain>
    </source>
</reference>
<evidence type="ECO:0000256" key="7">
    <source>
        <dbReference type="ARBA" id="ARBA00014944"/>
    </source>
</evidence>
<comment type="function">
    <text evidence="1">This protein catalyzes the committed step to the synthesis of the acidic phospholipids.</text>
</comment>
<keyword evidence="10 19" id="KW-0808">Transferase</keyword>
<evidence type="ECO:0000256" key="20">
    <source>
        <dbReference type="SAM" id="Phobius"/>
    </source>
</evidence>
<comment type="similarity">
    <text evidence="5 19">Belongs to the CDP-alcohol phosphatidyltransferase class-I family.</text>
</comment>
<evidence type="ECO:0000256" key="2">
    <source>
        <dbReference type="ARBA" id="ARBA00004651"/>
    </source>
</evidence>
<feature type="transmembrane region" description="Helical" evidence="20">
    <location>
        <begin position="174"/>
        <end position="192"/>
    </location>
</feature>
<dbReference type="NCBIfam" id="TIGR00560">
    <property type="entry name" value="pgsA"/>
    <property type="match status" value="1"/>
</dbReference>
<evidence type="ECO:0000256" key="6">
    <source>
        <dbReference type="ARBA" id="ARBA00013170"/>
    </source>
</evidence>
<evidence type="ECO:0000256" key="17">
    <source>
        <dbReference type="ARBA" id="ARBA00048586"/>
    </source>
</evidence>
<dbReference type="GO" id="GO:0005886">
    <property type="term" value="C:plasma membrane"/>
    <property type="evidence" value="ECO:0007669"/>
    <property type="project" value="UniProtKB-SubCell"/>
</dbReference>
<dbReference type="Proteomes" id="UP000032047">
    <property type="component" value="Unassembled WGS sequence"/>
</dbReference>
<keyword evidence="13" id="KW-0443">Lipid metabolism</keyword>
<dbReference type="PROSITE" id="PS00379">
    <property type="entry name" value="CDP_ALCOHOL_P_TRANSF"/>
    <property type="match status" value="1"/>
</dbReference>
<keyword evidence="16" id="KW-1208">Phospholipid metabolism</keyword>
<comment type="caution">
    <text evidence="21">The sequence shown here is derived from an EMBL/GenBank/DDBJ whole genome shotgun (WGS) entry which is preliminary data.</text>
</comment>
<keyword evidence="15" id="KW-0594">Phospholipid biosynthesis</keyword>
<dbReference type="Pfam" id="PF01066">
    <property type="entry name" value="CDP-OH_P_transf"/>
    <property type="match status" value="1"/>
</dbReference>
<accession>A0A0D0GBZ6</accession>
<dbReference type="InterPro" id="IPR043130">
    <property type="entry name" value="CDP-OH_PTrfase_TM_dom"/>
</dbReference>
<name>A0A0D0GBZ6_9BACL</name>
<evidence type="ECO:0000256" key="3">
    <source>
        <dbReference type="ARBA" id="ARBA00005042"/>
    </source>
</evidence>
<dbReference type="AlphaFoldDB" id="A0A0D0GBZ6"/>
<evidence type="ECO:0000256" key="9">
    <source>
        <dbReference type="ARBA" id="ARBA00022516"/>
    </source>
</evidence>
<proteinExistence type="inferred from homology"/>
<evidence type="ECO:0000256" key="19">
    <source>
        <dbReference type="RuleBase" id="RU003750"/>
    </source>
</evidence>
<dbReference type="GO" id="GO:0006655">
    <property type="term" value="P:phosphatidylglycerol biosynthetic process"/>
    <property type="evidence" value="ECO:0007669"/>
    <property type="project" value="UniProtKB-UniPathway"/>
</dbReference>
<dbReference type="InterPro" id="IPR050324">
    <property type="entry name" value="CDP-alcohol_PTase-I"/>
</dbReference>
<dbReference type="Gene3D" id="1.20.120.1760">
    <property type="match status" value="1"/>
</dbReference>
<feature type="transmembrane region" description="Helical" evidence="20">
    <location>
        <begin position="53"/>
        <end position="73"/>
    </location>
</feature>
<dbReference type="EMBL" id="JXTG01000001">
    <property type="protein sequence ID" value="KIP22740.1"/>
    <property type="molecule type" value="Genomic_DNA"/>
</dbReference>
<evidence type="ECO:0000256" key="11">
    <source>
        <dbReference type="ARBA" id="ARBA00022692"/>
    </source>
</evidence>